<proteinExistence type="predicted"/>
<dbReference type="RefSeq" id="WP_070370168.1">
    <property type="nucleotide sequence ID" value="NZ_CABIIK010000045.1"/>
</dbReference>
<evidence type="ECO:0000313" key="5">
    <source>
        <dbReference type="Proteomes" id="UP000322619"/>
    </source>
</evidence>
<reference evidence="3" key="3">
    <citation type="submission" date="2021-11" db="EMBL/GenBank/DDBJ databases">
        <title>Isoprene-degrading acetogen.</title>
        <authorList>
            <person name="Yang Y."/>
            <person name="Jin H."/>
            <person name="Yan J."/>
        </authorList>
    </citation>
    <scope>NUCLEOTIDE SEQUENCE</scope>
    <source>
        <strain evidence="3">Berkeley</strain>
    </source>
</reference>
<evidence type="ECO:0000313" key="1">
    <source>
        <dbReference type="EMBL" id="OFV71696.1"/>
    </source>
</evidence>
<dbReference type="Proteomes" id="UP000322619">
    <property type="component" value="Unassembled WGS sequence"/>
</dbReference>
<gene>
    <name evidence="1" type="ORF">ACWI_08210</name>
    <name evidence="2" type="ORF">FXB42_09100</name>
    <name evidence="3" type="ORF">LNN31_05410</name>
</gene>
<dbReference type="Gene3D" id="1.10.3210.10">
    <property type="entry name" value="Hypothetical protein af1432"/>
    <property type="match status" value="1"/>
</dbReference>
<name>A0A1F2PLY2_9FIRM</name>
<accession>A0A1F2PLY2</accession>
<keyword evidence="6" id="KW-1185">Reference proteome</keyword>
<dbReference type="AlphaFoldDB" id="A0A1F2PLY2"/>
<dbReference type="Proteomes" id="UP001163550">
    <property type="component" value="Chromosome"/>
</dbReference>
<organism evidence="1 4">
    <name type="scientific">Acetobacterium wieringae</name>
    <dbReference type="NCBI Taxonomy" id="52694"/>
    <lineage>
        <taxon>Bacteria</taxon>
        <taxon>Bacillati</taxon>
        <taxon>Bacillota</taxon>
        <taxon>Clostridia</taxon>
        <taxon>Eubacteriales</taxon>
        <taxon>Eubacteriaceae</taxon>
        <taxon>Acetobacterium</taxon>
    </lineage>
</organism>
<dbReference type="EMBL" id="LKEU01000017">
    <property type="protein sequence ID" value="OFV71696.1"/>
    <property type="molecule type" value="Genomic_DNA"/>
</dbReference>
<dbReference type="SUPFAM" id="SSF109604">
    <property type="entry name" value="HD-domain/PDEase-like"/>
    <property type="match status" value="1"/>
</dbReference>
<evidence type="ECO:0000313" key="2">
    <source>
        <dbReference type="EMBL" id="TYC86003.1"/>
    </source>
</evidence>
<dbReference type="EMBL" id="CP087994">
    <property type="protein sequence ID" value="UYO63870.1"/>
    <property type="molecule type" value="Genomic_DNA"/>
</dbReference>
<dbReference type="EMBL" id="VSLA01000013">
    <property type="protein sequence ID" value="TYC86003.1"/>
    <property type="molecule type" value="Genomic_DNA"/>
</dbReference>
<protein>
    <submittedName>
        <fullName evidence="2">Phosphohydrolase</fullName>
    </submittedName>
</protein>
<reference evidence="2 5" key="2">
    <citation type="submission" date="2019-08" db="EMBL/GenBank/DDBJ databases">
        <title>Isolation and enrichment of carboxydotrophic bacteria from anaerobic sludge for the production of bio-based chemicals from syngas.</title>
        <authorList>
            <person name="Antares A.L."/>
            <person name="Moreira J."/>
            <person name="Diender M."/>
            <person name="Parshina S.N."/>
            <person name="Stams A.J.M."/>
            <person name="Alves M."/>
            <person name="Alves J.I."/>
            <person name="Sousa D.Z."/>
        </authorList>
    </citation>
    <scope>NUCLEOTIDE SEQUENCE [LARGE SCALE GENOMIC DNA]</scope>
    <source>
        <strain evidence="2 5">JM</strain>
    </source>
</reference>
<reference evidence="1 4" key="1">
    <citation type="submission" date="2015-09" db="EMBL/GenBank/DDBJ databases">
        <title>Genome sequence of Acetobacterium wieringae DSM 1911.</title>
        <authorList>
            <person name="Poehlein A."/>
            <person name="Bengelsdorf F.R."/>
            <person name="Schiel-Bengelsdorf B."/>
            <person name="Duerre P."/>
            <person name="Daniel R."/>
        </authorList>
    </citation>
    <scope>NUCLEOTIDE SEQUENCE [LARGE SCALE GENOMIC DNA]</scope>
    <source>
        <strain evidence="1 4">DSM 1911</strain>
    </source>
</reference>
<evidence type="ECO:0000313" key="3">
    <source>
        <dbReference type="EMBL" id="UYO63870.1"/>
    </source>
</evidence>
<sequence length="168" mass="19316">METKKYYDEFETIVGDIITHSEFQKLREIDHHGNGLYEHSVAVGYYSYRVARFLGMDYASIARGATLHDFFLESWQGKVKTGKGLDRIKEMHGFSHPKTALENAEKYFDIDERQADMIVKHMFPLTPVPPANLGSWVVTAVDKFVATHELVFKNTQPIKRLKSMMSKA</sequence>
<dbReference type="Proteomes" id="UP000176244">
    <property type="component" value="Unassembled WGS sequence"/>
</dbReference>
<dbReference type="GO" id="GO:0016787">
    <property type="term" value="F:hydrolase activity"/>
    <property type="evidence" value="ECO:0007669"/>
    <property type="project" value="UniProtKB-KW"/>
</dbReference>
<evidence type="ECO:0000313" key="4">
    <source>
        <dbReference type="Proteomes" id="UP000176244"/>
    </source>
</evidence>
<keyword evidence="2" id="KW-0378">Hydrolase</keyword>
<evidence type="ECO:0000313" key="6">
    <source>
        <dbReference type="Proteomes" id="UP001163550"/>
    </source>
</evidence>
<dbReference type="OrthoDB" id="360187at2"/>
<dbReference type="STRING" id="52694.ACWI_08210"/>